<evidence type="ECO:0000313" key="2">
    <source>
        <dbReference type="EMBL" id="MFC6723271.1"/>
    </source>
</evidence>
<dbReference type="InterPro" id="IPR058324">
    <property type="entry name" value="DUF8011"/>
</dbReference>
<keyword evidence="1" id="KW-1133">Transmembrane helix</keyword>
<accession>A0ABD5RVM3</accession>
<name>A0ABD5RVM3_9EURY</name>
<dbReference type="Proteomes" id="UP001596328">
    <property type="component" value="Unassembled WGS sequence"/>
</dbReference>
<sequence length="96" mass="10397">MEILPQMLFREPDGRRKGLLFSLLSFICILAWANFGVVLDGPHFFLFLGVALAFSGFAESLPSDRGHSAAVLRILAVGVLLVFVVLLASVPELLLG</sequence>
<organism evidence="2 3">
    <name type="scientific">Halobium palmae</name>
    <dbReference type="NCBI Taxonomy" id="1776492"/>
    <lineage>
        <taxon>Archaea</taxon>
        <taxon>Methanobacteriati</taxon>
        <taxon>Methanobacteriota</taxon>
        <taxon>Stenosarchaea group</taxon>
        <taxon>Halobacteria</taxon>
        <taxon>Halobacteriales</taxon>
        <taxon>Haloferacaceae</taxon>
        <taxon>Halobium</taxon>
    </lineage>
</organism>
<evidence type="ECO:0000313" key="3">
    <source>
        <dbReference type="Proteomes" id="UP001596328"/>
    </source>
</evidence>
<dbReference type="EMBL" id="JBHSWU010000009">
    <property type="protein sequence ID" value="MFC6723271.1"/>
    <property type="molecule type" value="Genomic_DNA"/>
</dbReference>
<keyword evidence="1" id="KW-0472">Membrane</keyword>
<feature type="transmembrane region" description="Helical" evidence="1">
    <location>
        <begin position="70"/>
        <end position="90"/>
    </location>
</feature>
<comment type="caution">
    <text evidence="2">The sequence shown here is derived from an EMBL/GenBank/DDBJ whole genome shotgun (WGS) entry which is preliminary data.</text>
</comment>
<reference evidence="2 3" key="1">
    <citation type="journal article" date="2019" name="Int. J. Syst. Evol. Microbiol.">
        <title>The Global Catalogue of Microorganisms (GCM) 10K type strain sequencing project: providing services to taxonomists for standard genome sequencing and annotation.</title>
        <authorList>
            <consortium name="The Broad Institute Genomics Platform"/>
            <consortium name="The Broad Institute Genome Sequencing Center for Infectious Disease"/>
            <person name="Wu L."/>
            <person name="Ma J."/>
        </authorList>
    </citation>
    <scope>NUCLEOTIDE SEQUENCE [LARGE SCALE GENOMIC DNA]</scope>
    <source>
        <strain evidence="2 3">NBRC 111368</strain>
    </source>
</reference>
<gene>
    <name evidence="2" type="ORF">ACFQE1_02450</name>
</gene>
<dbReference type="AlphaFoldDB" id="A0ABD5RVM3"/>
<feature type="transmembrane region" description="Helical" evidence="1">
    <location>
        <begin position="18"/>
        <end position="35"/>
    </location>
</feature>
<feature type="transmembrane region" description="Helical" evidence="1">
    <location>
        <begin position="41"/>
        <end position="58"/>
    </location>
</feature>
<proteinExistence type="predicted"/>
<dbReference type="Pfam" id="PF26041">
    <property type="entry name" value="DUF8011"/>
    <property type="match status" value="1"/>
</dbReference>
<keyword evidence="1" id="KW-0812">Transmembrane</keyword>
<keyword evidence="3" id="KW-1185">Reference proteome</keyword>
<protein>
    <submittedName>
        <fullName evidence="2">Uncharacterized protein</fullName>
    </submittedName>
</protein>
<evidence type="ECO:0000256" key="1">
    <source>
        <dbReference type="SAM" id="Phobius"/>
    </source>
</evidence>